<dbReference type="InterPro" id="IPR000914">
    <property type="entry name" value="SBP_5_dom"/>
</dbReference>
<sequence>MKRKGLIIMFILGLITSLALVGCSDKPSTSNDPEKPKDDTSENAEPKTLIFARGGENNSLDFASTTDGETSRVTMQIFESLLEYDKDSFNVKPGLASDWKIEDDGTRYILDLVKGIKFHDGTDFNADAVIFNYERWADKNHPHHYADEGFAYTFYQTLFGGHKGDEGHIIKEINKLNDHQVEFVLTKPYAPFIQNLAMASFAIASPKSFEDYGSKIIENPVGTGPFMFKEWKRNESITLVKNPNYWKEGLPKLDTVIFKTIPDNSARYTALKAGQIDIMDGLNPDDVNGVESDSNLKLYKRTANNVGYLGFNTQKAPFDDPKVRVAMNYAVNKEALIAGLYNNLAVPAKGALPPGYLGYNDSVEEYSYNPEKAKQLLAEAGYEDGFTFDLWTMPVARPYMPDPQKAAEVLQADFAKIGLTANIVSMEWATYLDETTKGKHDVFMLGWSGTNGDPDYFLNPLLSKNSIPGGNRAQYANDEVTELLIKATEVTDVAERESMYQKALEIMHNEAPWIPLVHNTPVLASGSNVLNYVPHPSTSESLAEVDLE</sequence>
<dbReference type="PANTHER" id="PTHR30290">
    <property type="entry name" value="PERIPLASMIC BINDING COMPONENT OF ABC TRANSPORTER"/>
    <property type="match status" value="1"/>
</dbReference>
<evidence type="ECO:0000256" key="4">
    <source>
        <dbReference type="SAM" id="MobiDB-lite"/>
    </source>
</evidence>
<comment type="caution">
    <text evidence="7">The sequence shown here is derived from an EMBL/GenBank/DDBJ whole genome shotgun (WGS) entry which is preliminary data.</text>
</comment>
<dbReference type="Gene3D" id="3.90.76.10">
    <property type="entry name" value="Dipeptide-binding Protein, Domain 1"/>
    <property type="match status" value="1"/>
</dbReference>
<evidence type="ECO:0000313" key="7">
    <source>
        <dbReference type="EMBL" id="MBE4910573.1"/>
    </source>
</evidence>
<dbReference type="CDD" id="cd08493">
    <property type="entry name" value="PBP2_DppA_like"/>
    <property type="match status" value="1"/>
</dbReference>
<evidence type="ECO:0000256" key="3">
    <source>
        <dbReference type="ARBA" id="ARBA00022729"/>
    </source>
</evidence>
<accession>A0ABR9QPZ4</accession>
<evidence type="ECO:0000256" key="2">
    <source>
        <dbReference type="ARBA" id="ARBA00022448"/>
    </source>
</evidence>
<dbReference type="InterPro" id="IPR039424">
    <property type="entry name" value="SBP_5"/>
</dbReference>
<keyword evidence="8" id="KW-1185">Reference proteome</keyword>
<comment type="similarity">
    <text evidence="1">Belongs to the bacterial solute-binding protein 5 family.</text>
</comment>
<dbReference type="PANTHER" id="PTHR30290:SF9">
    <property type="entry name" value="OLIGOPEPTIDE-BINDING PROTEIN APPA"/>
    <property type="match status" value="1"/>
</dbReference>
<dbReference type="Pfam" id="PF00496">
    <property type="entry name" value="SBP_bac_5"/>
    <property type="match status" value="1"/>
</dbReference>
<dbReference type="InterPro" id="IPR030678">
    <property type="entry name" value="Peptide/Ni-bd"/>
</dbReference>
<dbReference type="Gene3D" id="3.40.190.10">
    <property type="entry name" value="Periplasmic binding protein-like II"/>
    <property type="match status" value="1"/>
</dbReference>
<evidence type="ECO:0000313" key="8">
    <source>
        <dbReference type="Proteomes" id="UP001516662"/>
    </source>
</evidence>
<keyword evidence="3 5" id="KW-0732">Signal</keyword>
<feature type="domain" description="Solute-binding protein family 5" evidence="6">
    <location>
        <begin position="90"/>
        <end position="466"/>
    </location>
</feature>
<dbReference type="PROSITE" id="PS51257">
    <property type="entry name" value="PROKAR_LIPOPROTEIN"/>
    <property type="match status" value="1"/>
</dbReference>
<dbReference type="Gene3D" id="3.10.105.10">
    <property type="entry name" value="Dipeptide-binding Protein, Domain 3"/>
    <property type="match status" value="1"/>
</dbReference>
<dbReference type="SUPFAM" id="SSF53850">
    <property type="entry name" value="Periplasmic binding protein-like II"/>
    <property type="match status" value="1"/>
</dbReference>
<feature type="signal peptide" evidence="5">
    <location>
        <begin position="1"/>
        <end position="21"/>
    </location>
</feature>
<dbReference type="PIRSF" id="PIRSF002741">
    <property type="entry name" value="MppA"/>
    <property type="match status" value="1"/>
</dbReference>
<evidence type="ECO:0000259" key="6">
    <source>
        <dbReference type="Pfam" id="PF00496"/>
    </source>
</evidence>
<gene>
    <name evidence="7" type="ORF">IMZ08_21270</name>
</gene>
<keyword evidence="2" id="KW-0813">Transport</keyword>
<reference evidence="7 8" key="1">
    <citation type="submission" date="2020-10" db="EMBL/GenBank/DDBJ databases">
        <title>Bacillus sp. HD4P25, an endophyte from a halophyte.</title>
        <authorList>
            <person name="Sun J.-Q."/>
        </authorList>
    </citation>
    <scope>NUCLEOTIDE SEQUENCE [LARGE SCALE GENOMIC DNA]</scope>
    <source>
        <strain evidence="7 8">YIM 93174</strain>
    </source>
</reference>
<organism evidence="7 8">
    <name type="scientific">Litchfieldia luteola</name>
    <dbReference type="NCBI Taxonomy" id="682179"/>
    <lineage>
        <taxon>Bacteria</taxon>
        <taxon>Bacillati</taxon>
        <taxon>Bacillota</taxon>
        <taxon>Bacilli</taxon>
        <taxon>Bacillales</taxon>
        <taxon>Bacillaceae</taxon>
        <taxon>Litchfieldia</taxon>
    </lineage>
</organism>
<protein>
    <submittedName>
        <fullName evidence="7">ABC transporter substrate-binding protein</fullName>
    </submittedName>
</protein>
<dbReference type="RefSeq" id="WP_193539851.1">
    <property type="nucleotide sequence ID" value="NZ_JADCLJ010000025.1"/>
</dbReference>
<evidence type="ECO:0000256" key="5">
    <source>
        <dbReference type="SAM" id="SignalP"/>
    </source>
</evidence>
<name>A0ABR9QPZ4_9BACI</name>
<dbReference type="Proteomes" id="UP001516662">
    <property type="component" value="Unassembled WGS sequence"/>
</dbReference>
<feature type="region of interest" description="Disordered" evidence="4">
    <location>
        <begin position="25"/>
        <end position="44"/>
    </location>
</feature>
<proteinExistence type="inferred from homology"/>
<dbReference type="EMBL" id="JADCLJ010000025">
    <property type="protein sequence ID" value="MBE4910573.1"/>
    <property type="molecule type" value="Genomic_DNA"/>
</dbReference>
<feature type="chain" id="PRO_5046737473" evidence="5">
    <location>
        <begin position="22"/>
        <end position="548"/>
    </location>
</feature>
<evidence type="ECO:0000256" key="1">
    <source>
        <dbReference type="ARBA" id="ARBA00005695"/>
    </source>
</evidence>